<dbReference type="Proteomes" id="UP000719412">
    <property type="component" value="Unassembled WGS sequence"/>
</dbReference>
<dbReference type="InterPro" id="IPR015915">
    <property type="entry name" value="Kelch-typ_b-propeller"/>
</dbReference>
<proteinExistence type="predicted"/>
<sequence>MVATSSNKGQLWLFGGEFASPSQAQFYHYRDLWVYHMATKQWEKIQAPNGPSARSGHRMVYVKKNLIVFGGFHDNLRDYKYFNDVYSFNTEDYKWTKLSPSGTPPAPRSACCMVALNDGRVLIYGGYSKEKVKKDLDKGHVYTDAFILTPEKNDPTGSKWKWVHTKLGGVHFSPRCSMPITATPNNAAAYCYGGVFDVEDDEENLAGVFYNDFYCLDLEKFVWKSVTVSGKKNKEPKEEKKSSEDVEMQEIEKTVETTTICDDGVFKVTVGPSLTSTSAKNVDTSDSEAKIFRPSPRINSGLAVKRGMLYLYGGMFEDGDKQITFSDFYSVDLKKLEEWKVLIADDTSTQEWLGSDNESNDEDDDEEIEDEEESEESEESDREMQVDA</sequence>
<feature type="region of interest" description="Disordered" evidence="1">
    <location>
        <begin position="347"/>
        <end position="388"/>
    </location>
</feature>
<protein>
    <recommendedName>
        <fullName evidence="4">Kelch domain-containing protein 4</fullName>
    </recommendedName>
</protein>
<dbReference type="PANTHER" id="PTHR46063">
    <property type="entry name" value="KELCH DOMAIN-CONTAINING PROTEIN"/>
    <property type="match status" value="1"/>
</dbReference>
<dbReference type="Gene3D" id="2.120.10.80">
    <property type="entry name" value="Kelch-type beta propeller"/>
    <property type="match status" value="1"/>
</dbReference>
<dbReference type="SUPFAM" id="SSF117281">
    <property type="entry name" value="Kelch motif"/>
    <property type="match status" value="1"/>
</dbReference>
<reference evidence="2" key="2">
    <citation type="submission" date="2021-08" db="EMBL/GenBank/DDBJ databases">
        <authorList>
            <person name="Eriksson T."/>
        </authorList>
    </citation>
    <scope>NUCLEOTIDE SEQUENCE</scope>
    <source>
        <strain evidence="2">Stoneville</strain>
        <tissue evidence="2">Whole head</tissue>
    </source>
</reference>
<name>A0A8J6HVQ5_TENMO</name>
<dbReference type="AlphaFoldDB" id="A0A8J6HVQ5"/>
<dbReference type="InterPro" id="IPR052588">
    <property type="entry name" value="Kelch_domain_protein"/>
</dbReference>
<dbReference type="PANTHER" id="PTHR46063:SF1">
    <property type="entry name" value="KELCH DOMAIN-CONTAINING PROTEIN 4"/>
    <property type="match status" value="1"/>
</dbReference>
<evidence type="ECO:0000313" key="2">
    <source>
        <dbReference type="EMBL" id="KAH0821610.1"/>
    </source>
</evidence>
<feature type="compositionally biased region" description="Acidic residues" evidence="1">
    <location>
        <begin position="358"/>
        <end position="381"/>
    </location>
</feature>
<reference evidence="2" key="1">
    <citation type="journal article" date="2020" name="J Insects Food Feed">
        <title>The yellow mealworm (Tenebrio molitor) genome: a resource for the emerging insects as food and feed industry.</title>
        <authorList>
            <person name="Eriksson T."/>
            <person name="Andere A."/>
            <person name="Kelstrup H."/>
            <person name="Emery V."/>
            <person name="Picard C."/>
        </authorList>
    </citation>
    <scope>NUCLEOTIDE SEQUENCE</scope>
    <source>
        <strain evidence="2">Stoneville</strain>
        <tissue evidence="2">Whole head</tissue>
    </source>
</reference>
<organism evidence="2 3">
    <name type="scientific">Tenebrio molitor</name>
    <name type="common">Yellow mealworm beetle</name>
    <dbReference type="NCBI Taxonomy" id="7067"/>
    <lineage>
        <taxon>Eukaryota</taxon>
        <taxon>Metazoa</taxon>
        <taxon>Ecdysozoa</taxon>
        <taxon>Arthropoda</taxon>
        <taxon>Hexapoda</taxon>
        <taxon>Insecta</taxon>
        <taxon>Pterygota</taxon>
        <taxon>Neoptera</taxon>
        <taxon>Endopterygota</taxon>
        <taxon>Coleoptera</taxon>
        <taxon>Polyphaga</taxon>
        <taxon>Cucujiformia</taxon>
        <taxon>Tenebrionidae</taxon>
        <taxon>Tenebrio</taxon>
    </lineage>
</organism>
<accession>A0A8J6HVQ5</accession>
<dbReference type="EMBL" id="JABDTM020007130">
    <property type="protein sequence ID" value="KAH0821610.1"/>
    <property type="molecule type" value="Genomic_DNA"/>
</dbReference>
<gene>
    <name evidence="2" type="ORF">GEV33_001181</name>
</gene>
<dbReference type="Pfam" id="PF24681">
    <property type="entry name" value="Kelch_KLHDC2_KLHL20_DRC7"/>
    <property type="match status" value="1"/>
</dbReference>
<comment type="caution">
    <text evidence="2">The sequence shown here is derived from an EMBL/GenBank/DDBJ whole genome shotgun (WGS) entry which is preliminary data.</text>
</comment>
<keyword evidence="3" id="KW-1185">Reference proteome</keyword>
<evidence type="ECO:0000313" key="3">
    <source>
        <dbReference type="Proteomes" id="UP000719412"/>
    </source>
</evidence>
<evidence type="ECO:0008006" key="4">
    <source>
        <dbReference type="Google" id="ProtNLM"/>
    </source>
</evidence>
<evidence type="ECO:0000256" key="1">
    <source>
        <dbReference type="SAM" id="MobiDB-lite"/>
    </source>
</evidence>